<feature type="compositionally biased region" description="Polar residues" evidence="1">
    <location>
        <begin position="1359"/>
        <end position="1375"/>
    </location>
</feature>
<dbReference type="SMART" id="SM00912">
    <property type="entry name" value="Haemagg_act"/>
    <property type="match status" value="1"/>
</dbReference>
<dbReference type="Pfam" id="PF05860">
    <property type="entry name" value="TPS"/>
    <property type="match status" value="1"/>
</dbReference>
<dbReference type="NCBIfam" id="TIGR01731">
    <property type="entry name" value="fil_hemag_20aa"/>
    <property type="match status" value="18"/>
</dbReference>
<dbReference type="InterPro" id="IPR010069">
    <property type="entry name" value="CdiA_FHA1_rpt"/>
</dbReference>
<dbReference type="EC" id="3.1.-.-" evidence="3"/>
<dbReference type="InterPro" id="IPR012334">
    <property type="entry name" value="Pectin_lyas_fold"/>
</dbReference>
<feature type="domain" description="Filamentous haemagglutinin FhaB/tRNA nuclease CdiA-like TPS" evidence="2">
    <location>
        <begin position="51"/>
        <end position="172"/>
    </location>
</feature>
<feature type="compositionally biased region" description="Low complexity" evidence="1">
    <location>
        <begin position="2135"/>
        <end position="2149"/>
    </location>
</feature>
<feature type="region of interest" description="Disordered" evidence="1">
    <location>
        <begin position="1359"/>
        <end position="1383"/>
    </location>
</feature>
<dbReference type="InterPro" id="IPR008638">
    <property type="entry name" value="FhaB/CdiA-like_TPS"/>
</dbReference>
<feature type="compositionally biased region" description="Low complexity" evidence="1">
    <location>
        <begin position="1888"/>
        <end position="1897"/>
    </location>
</feature>
<evidence type="ECO:0000259" key="2">
    <source>
        <dbReference type="SMART" id="SM00912"/>
    </source>
</evidence>
<feature type="compositionally biased region" description="Polar residues" evidence="1">
    <location>
        <begin position="2410"/>
        <end position="2433"/>
    </location>
</feature>
<gene>
    <name evidence="3" type="primary">cdiA2_2</name>
    <name evidence="3" type="ORF">PHO31112_02256</name>
</gene>
<dbReference type="Proteomes" id="UP000343317">
    <property type="component" value="Unassembled WGS sequence"/>
</dbReference>
<dbReference type="SUPFAM" id="SSF51126">
    <property type="entry name" value="Pectin lyase-like"/>
    <property type="match status" value="1"/>
</dbReference>
<dbReference type="InterPro" id="IPR025157">
    <property type="entry name" value="Hemagglutinin_rpt"/>
</dbReference>
<keyword evidence="4" id="KW-1185">Reference proteome</keyword>
<feature type="region of interest" description="Disordered" evidence="1">
    <location>
        <begin position="1884"/>
        <end position="1911"/>
    </location>
</feature>
<dbReference type="InterPro" id="IPR011050">
    <property type="entry name" value="Pectin_lyase_fold/virulence"/>
</dbReference>
<sequence>MGALRGSALEVGVQRGIVRALVFAQIIAPISVRAQVVSAPGGQGPGVVQTANGLQQVNITAPTAAGVSKNVYSQFDVPRQGVILNNSPTVVNTRQAGYINGNPNFSRDQAARVILNQVNSNSPSQLRGYLEVAGKAAQVVVANSAGIMVDGGGFINTTRAVLTTGIPIVGADGSLTGYQVNGGRLTIQGDGLNAANVDQVDLIARAVQVNAALHAKQLNVVTGANRVDHDSLAAQKLAGDGAAPDVSIDVGQLGGMYAQRIFLVGTENGVGVSNKGIVAAQAGDLTLTTQGRLVNTGKTEASGNLAVNARDGIDNQGNVYVGGSADLRTGGALENRGLLSAAGNVGAQAASVASDGTLGAGIDANGQATLAGNLSVTASGKVTATGRNVARGDLSITGSALDLSGSRTDASGGLTLTSQAGDIDVQRAIVSASNALKISSAQHLLNASGNLGADTIMLAALGRIDNRDAQSVATTRLDVSGTGIDNERGLLQSGAALKIKGASLGNSAGRVVSLSGDDATIDVDGELRNAGGTTANGKTGGVIGGNGDLKVHADSLVNAAQIVAGKALNVTGRQLDNTGGTVSGERIDATLSGALINRQGVVSATTSKLQSGSLDNRSGLIDADALSLTVTGNASNGAGQIKQYGQAVQTIKVGGIFDNVSGNVASNASNLTLDVGDLANDSGKVSHLGNGVLNVLAKGGFTNASGILGSLGALTLTAARIDNTAGELSAGDAARLSSTSYIRNRDGGKVYGVNGLAVSADGDIDNAGGTLGGNGKLAVAAASLSNVSGGKIIGGGEVTLGVSGTIDNTGGRVFGGTSLTATKTSASVVNAGGTVESAGDVALQVASLNNAGGVIRSNQDVGVSGVMSGAGQMTAGRNLTLAAIGDYVNSSVNRLRADGMLKLTSTGRLTNIGAFSAPGTLDVHAAEIVNAAGGGFNAATTRLSADGLFSNAGSVSGDTVRIQAGSFVNTNAVLGNDVQVNATDIENNGAAAVMGGARRLALYATNAVSNYDGALMYSIGDIEIARDGTRDGADLLANQIAVLNNRSASIIADGNLDIAAREVNNTRTSIVTQPGTSQTTAQSFGLYTAGLIVGDQTLAHTSLTFPEWNWGAGSAPISSMLLERLARPITVEVPKSQVANLSMSAKTFSLTTPLEESYQDATTWGQGPCDDHGQCASSTKTREVGTKPTQYFNNIVDNGSTYRITFWPDWDPNTMIRPDQAISRGDLGIDQRDYNEIARYVTTTRTRDELVSASPEAKLQAQGSIRINADGGAVNNQSSTMTAGRDLIRRAAGGSINDVGITLQETVSQTQTSTFYWHQKSGGDSEQVTVAYPVTPLPPVTLASLPAIASGNQSVQSSGRNITVSSVDPSGTTVDSAGVTGGNASGTKLGNLSGAVANRQTLGSSAQAIPGLTLPRNGLFQIRTAPGQTYLVATDPRFTNYGKFISSDYMLGALGLNPQTTQKRIGDGFYETQLVRDQITALTGKTLLGGYTNYLDEYTALLNNGVTYGKQFDLSVGVGLSEAQMKQLTSDMVWLVSQDVTLPDGSVQSVLVPQVYLAQANTVDLTNSGAIVSGGSVKLAATEGVTNSGQIVSDTATTILGDAIVNLGVIGSGGTTALSAIGDIRNTGGRIGGKDVVVQAGRDVINESTMLTQVAGTNSGGFSSSASATGLGAVGIISAANSAAVVAGRDVTLNAGAIASDGAVIVAAGRDINLNTLKVEQSQTVGTSDGQNGGHDVVTQQVGSAISAGGNLATVSGRDTTLSGATIAAGGSASVLAGNDVTITAVKDSHAHDERSFGGSLQFTKSSFDEASNGASVSAGNNVLIGAGQTSAVNGVLGAYQVSPVAASSGSGNLTVLGSSVSSQGTGTVALAATGDVKIGTVSETHDSSSWQHDSSSGFLSKTEETSEARSHKTIAVGSTVSGDSVGIAAGKDLIVSGSTVVGTNDVALQAGRDLRIETAENVSESSTFYEKKNSGLGSSGGVGISYGKNEQHDWTNDSSVTQTGSLVGSLNGNVSMVAGNDLLVRGSDIMAGKDITGIGQNVTIESAVEREHHDETHEFKSSGFTLAVKSPVIDAIQNVTNQVSAAANSGGDARVSALRGYAAASGAVGALGEANGALGALAAGKTPEAKIELSWGSSSSRSTSSVDSTKNVSSNIKAGGTAAFIATGDAASGKGNVNIVGSNIDAKDVLLQANNQVNVLSSKDTESTRSENESKNGSFGVSYGTSGWGASASFSKSSGDANSDSTFQNNSHINASNTAVIVSGGDTNIVGGNVNADKVIARVGGNLNIASVQDTSESSAHQESMGGGLSVSMGGASGSFSYSRGNASGNYAGVVEQSGIQAGSGGFDVNVTGNTDLKGAYIASTADASKNQLTTGTLTFSDIENHSDYSANSFGVGGGFTMGNGGANERTTGPSSGKNTGGISPMLPQSESGSERGTTRSAVSEGTITVTNGASQTQDLASLNRDATNLNGTVSRTPDLQNLLNDQSRLMAAATAAGEAVARDIGTYANKKRDEAQKLADGASDPELKAQYQKEADDWKEGGDYRAAMHAAGGAIVAGLGGGNALGGALGAGLTSKLGGALNDLSAQIENSHPTGNKDIDQALAQIVTTGLGTAIGAAAGGTSGAFTGFNTDRFNRQLYPDEYRKAAGYAKVVAKELGISEAEAEGRVLAEMLRNSDKQTAEASGGKHDYDIRRVVGCQNLNCAGDRNDPQYANHDVNSQYIKSNEAAYNLGQQQLGRGQTYGELVTSNMKKDPVGSTLAGVGMIGLGLVMGGPLASAGLMGTGGLLGLGANGGVQLMGNQPFDWTSFALAGATGAASTGMRFVPVALTGVGGALTGSALQGQNPNSAMAGAAVGTAIGYPIGSKIQGSLNDVLNPWYRQVWTDIGMGMSKYVPPSVLPSWLGGAVGGLAQEKAGAIVQDQIDRAGKK</sequence>
<dbReference type="Pfam" id="PF13332">
    <property type="entry name" value="Fil_haemagg_2"/>
    <property type="match status" value="3"/>
</dbReference>
<organism evidence="3 4">
    <name type="scientific">Pandoraea horticolens</name>
    <dbReference type="NCBI Taxonomy" id="2508298"/>
    <lineage>
        <taxon>Bacteria</taxon>
        <taxon>Pseudomonadati</taxon>
        <taxon>Pseudomonadota</taxon>
        <taxon>Betaproteobacteria</taxon>
        <taxon>Burkholderiales</taxon>
        <taxon>Burkholderiaceae</taxon>
        <taxon>Pandoraea</taxon>
    </lineage>
</organism>
<name>A0A5E4UV83_9BURK</name>
<evidence type="ECO:0000313" key="3">
    <source>
        <dbReference type="EMBL" id="VVE03453.1"/>
    </source>
</evidence>
<protein>
    <submittedName>
        <fullName evidence="3">tRNA nuclease CdiA-2</fullName>
        <ecNumber evidence="3">3.1.-.-</ecNumber>
    </submittedName>
</protein>
<proteinExistence type="predicted"/>
<dbReference type="Gene3D" id="2.160.20.10">
    <property type="entry name" value="Single-stranded right-handed beta-helix, Pectin lyase-like"/>
    <property type="match status" value="1"/>
</dbReference>
<accession>A0A5E4UV83</accession>
<evidence type="ECO:0000313" key="4">
    <source>
        <dbReference type="Proteomes" id="UP000343317"/>
    </source>
</evidence>
<feature type="region of interest" description="Disordered" evidence="1">
    <location>
        <begin position="2403"/>
        <end position="2458"/>
    </location>
</feature>
<reference evidence="3 4" key="1">
    <citation type="submission" date="2019-08" db="EMBL/GenBank/DDBJ databases">
        <authorList>
            <person name="Peeters C."/>
        </authorList>
    </citation>
    <scope>NUCLEOTIDE SEQUENCE [LARGE SCALE GENOMIC DNA]</scope>
    <source>
        <strain evidence="3 4">LMG 31112</strain>
    </source>
</reference>
<feature type="region of interest" description="Disordered" evidence="1">
    <location>
        <begin position="2133"/>
        <end position="2153"/>
    </location>
</feature>
<dbReference type="EMBL" id="CABPSM010000005">
    <property type="protein sequence ID" value="VVE03453.1"/>
    <property type="molecule type" value="Genomic_DNA"/>
</dbReference>
<dbReference type="GO" id="GO:0016787">
    <property type="term" value="F:hydrolase activity"/>
    <property type="evidence" value="ECO:0007669"/>
    <property type="project" value="UniProtKB-KW"/>
</dbReference>
<evidence type="ECO:0000256" key="1">
    <source>
        <dbReference type="SAM" id="MobiDB-lite"/>
    </source>
</evidence>
<dbReference type="NCBIfam" id="TIGR01901">
    <property type="entry name" value="adhes_NPXG"/>
    <property type="match status" value="1"/>
</dbReference>
<keyword evidence="3" id="KW-0378">Hydrolase</keyword>
<feature type="compositionally biased region" description="Basic and acidic residues" evidence="1">
    <location>
        <begin position="1902"/>
        <end position="1911"/>
    </location>
</feature>
<feature type="compositionally biased region" description="Polar residues" evidence="1">
    <location>
        <begin position="2440"/>
        <end position="2458"/>
    </location>
</feature>